<proteinExistence type="predicted"/>
<evidence type="ECO:0000313" key="2">
    <source>
        <dbReference type="Proteomes" id="UP000193778"/>
    </source>
</evidence>
<gene>
    <name evidence="1" type="ORF">RUM8411_02637</name>
</gene>
<dbReference type="AlphaFoldDB" id="A0A1X6ZN88"/>
<organism evidence="1 2">
    <name type="scientific">Ruegeria meonggei</name>
    <dbReference type="NCBI Taxonomy" id="1446476"/>
    <lineage>
        <taxon>Bacteria</taxon>
        <taxon>Pseudomonadati</taxon>
        <taxon>Pseudomonadota</taxon>
        <taxon>Alphaproteobacteria</taxon>
        <taxon>Rhodobacterales</taxon>
        <taxon>Roseobacteraceae</taxon>
        <taxon>Ruegeria</taxon>
    </lineage>
</organism>
<evidence type="ECO:0000313" key="1">
    <source>
        <dbReference type="EMBL" id="SLN54464.1"/>
    </source>
</evidence>
<accession>A0A1X6ZN88</accession>
<dbReference type="EMBL" id="FWFP01000007">
    <property type="protein sequence ID" value="SLN54464.1"/>
    <property type="molecule type" value="Genomic_DNA"/>
</dbReference>
<protein>
    <submittedName>
        <fullName evidence="1">Uncharacterized protein</fullName>
    </submittedName>
</protein>
<sequence>MVVVHDEAPPRSSVGGRLVSYLNQGFSPGNGLVVHQHMGGTIDTGKTLRWSRKMFVILLCQICRCVLVFCSGYEVDRQI</sequence>
<keyword evidence="2" id="KW-1185">Reference proteome</keyword>
<reference evidence="2" key="1">
    <citation type="submission" date="2017-03" db="EMBL/GenBank/DDBJ databases">
        <authorList>
            <person name="Rodrigo-Torres L."/>
            <person name="Arahal R.D."/>
            <person name="Lucena T."/>
        </authorList>
    </citation>
    <scope>NUCLEOTIDE SEQUENCE [LARGE SCALE GENOMIC DNA]</scope>
    <source>
        <strain evidence="2">CECT 8411</strain>
    </source>
</reference>
<dbReference type="Proteomes" id="UP000193778">
    <property type="component" value="Unassembled WGS sequence"/>
</dbReference>
<name>A0A1X6ZN88_9RHOB</name>